<dbReference type="PANTHER" id="PTHR21299">
    <property type="entry name" value="CYTIDYLATE KINASE/PANTOATE-BETA-ALANINE LIGASE"/>
    <property type="match status" value="1"/>
</dbReference>
<comment type="miscellaneous">
    <text evidence="9">The reaction proceeds by a bi uni uni bi ping pong mechanism.</text>
</comment>
<feature type="binding site" evidence="9">
    <location>
        <begin position="27"/>
        <end position="34"/>
    </location>
    <ligand>
        <name>ATP</name>
        <dbReference type="ChEBI" id="CHEBI:30616"/>
    </ligand>
</feature>
<feature type="active site" description="Proton donor" evidence="9">
    <location>
        <position position="34"/>
    </location>
</feature>
<feature type="binding site" evidence="9">
    <location>
        <begin position="147"/>
        <end position="150"/>
    </location>
    <ligand>
        <name>ATP</name>
        <dbReference type="ChEBI" id="CHEBI:30616"/>
    </ligand>
</feature>
<evidence type="ECO:0000256" key="2">
    <source>
        <dbReference type="ARBA" id="ARBA00009256"/>
    </source>
</evidence>
<gene>
    <name evidence="9 10" type="primary">panC</name>
    <name evidence="10" type="ORF">ACFO4L_04630</name>
</gene>
<evidence type="ECO:0000256" key="7">
    <source>
        <dbReference type="ARBA" id="ARBA00022840"/>
    </source>
</evidence>
<evidence type="ECO:0000256" key="5">
    <source>
        <dbReference type="ARBA" id="ARBA00022655"/>
    </source>
</evidence>
<dbReference type="InterPro" id="IPR003721">
    <property type="entry name" value="Pantoate_ligase"/>
</dbReference>
<keyword evidence="5 9" id="KW-0566">Pantothenate biosynthesis</keyword>
<evidence type="ECO:0000313" key="11">
    <source>
        <dbReference type="Proteomes" id="UP001595896"/>
    </source>
</evidence>
<dbReference type="EMBL" id="JBHSGK010000003">
    <property type="protein sequence ID" value="MFC4735866.1"/>
    <property type="molecule type" value="Genomic_DNA"/>
</dbReference>
<reference evidence="11" key="1">
    <citation type="journal article" date="2019" name="Int. J. Syst. Evol. Microbiol.">
        <title>The Global Catalogue of Microorganisms (GCM) 10K type strain sequencing project: providing services to taxonomists for standard genome sequencing and annotation.</title>
        <authorList>
            <consortium name="The Broad Institute Genomics Platform"/>
            <consortium name="The Broad Institute Genome Sequencing Center for Infectious Disease"/>
            <person name="Wu L."/>
            <person name="Ma J."/>
        </authorList>
    </citation>
    <scope>NUCLEOTIDE SEQUENCE [LARGE SCALE GENOMIC DNA]</scope>
    <source>
        <strain evidence="11">JCM 12165</strain>
    </source>
</reference>
<dbReference type="Proteomes" id="UP001595896">
    <property type="component" value="Unassembled WGS sequence"/>
</dbReference>
<accession>A0ABV9NU86</accession>
<dbReference type="InterPro" id="IPR014729">
    <property type="entry name" value="Rossmann-like_a/b/a_fold"/>
</dbReference>
<dbReference type="PANTHER" id="PTHR21299:SF1">
    <property type="entry name" value="PANTOATE--BETA-ALANINE LIGASE"/>
    <property type="match status" value="1"/>
</dbReference>
<comment type="similarity">
    <text evidence="2 9">Belongs to the pantothenate synthetase family.</text>
</comment>
<dbReference type="Gene3D" id="3.30.1300.10">
    <property type="entry name" value="Pantoate-beta-alanine ligase, C-terminal domain"/>
    <property type="match status" value="1"/>
</dbReference>
<comment type="function">
    <text evidence="9">Catalyzes the condensation of pantoate with beta-alanine in an ATP-dependent reaction via a pantoyl-adenylate intermediate.</text>
</comment>
<comment type="subunit">
    <text evidence="9">Homodimer.</text>
</comment>
<feature type="binding site" evidence="9">
    <location>
        <position position="58"/>
    </location>
    <ligand>
        <name>beta-alanine</name>
        <dbReference type="ChEBI" id="CHEBI:57966"/>
    </ligand>
</feature>
<comment type="subcellular location">
    <subcellularLocation>
        <location evidence="9">Cytoplasm</location>
    </subcellularLocation>
</comment>
<evidence type="ECO:0000313" key="10">
    <source>
        <dbReference type="EMBL" id="MFC4735866.1"/>
    </source>
</evidence>
<protein>
    <recommendedName>
        <fullName evidence="9">Pantothenate synthetase</fullName>
        <shortName evidence="9">PS</shortName>
        <ecNumber evidence="9">6.3.2.1</ecNumber>
    </recommendedName>
    <alternativeName>
        <fullName evidence="9">Pantoate--beta-alanine ligase</fullName>
    </alternativeName>
    <alternativeName>
        <fullName evidence="9">Pantoate-activating enzyme</fullName>
    </alternativeName>
</protein>
<evidence type="ECO:0000256" key="1">
    <source>
        <dbReference type="ARBA" id="ARBA00004990"/>
    </source>
</evidence>
<feature type="binding site" evidence="9">
    <location>
        <position position="176"/>
    </location>
    <ligand>
        <name>ATP</name>
        <dbReference type="ChEBI" id="CHEBI:30616"/>
    </ligand>
</feature>
<dbReference type="Pfam" id="PF02569">
    <property type="entry name" value="Pantoate_ligase"/>
    <property type="match status" value="1"/>
</dbReference>
<keyword evidence="4 9" id="KW-0436">Ligase</keyword>
<dbReference type="Gene3D" id="3.40.50.620">
    <property type="entry name" value="HUPs"/>
    <property type="match status" value="1"/>
</dbReference>
<feature type="binding site" evidence="9">
    <location>
        <position position="58"/>
    </location>
    <ligand>
        <name>(R)-pantoate</name>
        <dbReference type="ChEBI" id="CHEBI:15980"/>
    </ligand>
</feature>
<name>A0ABV9NU86_9BACI</name>
<comment type="caution">
    <text evidence="10">The sequence shown here is derived from an EMBL/GenBank/DDBJ whole genome shotgun (WGS) entry which is preliminary data.</text>
</comment>
<evidence type="ECO:0000256" key="6">
    <source>
        <dbReference type="ARBA" id="ARBA00022741"/>
    </source>
</evidence>
<dbReference type="GO" id="GO:0004592">
    <property type="term" value="F:pantoate-beta-alanine ligase activity"/>
    <property type="evidence" value="ECO:0007669"/>
    <property type="project" value="UniProtKB-EC"/>
</dbReference>
<evidence type="ECO:0000256" key="3">
    <source>
        <dbReference type="ARBA" id="ARBA00022490"/>
    </source>
</evidence>
<dbReference type="CDD" id="cd00560">
    <property type="entry name" value="PanC"/>
    <property type="match status" value="1"/>
</dbReference>
<dbReference type="RefSeq" id="WP_377908503.1">
    <property type="nucleotide sequence ID" value="NZ_JBHSGK010000003.1"/>
</dbReference>
<evidence type="ECO:0000256" key="8">
    <source>
        <dbReference type="ARBA" id="ARBA00048258"/>
    </source>
</evidence>
<keyword evidence="3 9" id="KW-0963">Cytoplasm</keyword>
<dbReference type="SUPFAM" id="SSF52374">
    <property type="entry name" value="Nucleotidylyl transferase"/>
    <property type="match status" value="1"/>
</dbReference>
<evidence type="ECO:0000256" key="9">
    <source>
        <dbReference type="HAMAP-Rule" id="MF_00158"/>
    </source>
</evidence>
<dbReference type="InterPro" id="IPR042176">
    <property type="entry name" value="Pantoate_ligase_C"/>
</dbReference>
<comment type="catalytic activity">
    <reaction evidence="8 9">
        <text>(R)-pantoate + beta-alanine + ATP = (R)-pantothenate + AMP + diphosphate + H(+)</text>
        <dbReference type="Rhea" id="RHEA:10912"/>
        <dbReference type="ChEBI" id="CHEBI:15378"/>
        <dbReference type="ChEBI" id="CHEBI:15980"/>
        <dbReference type="ChEBI" id="CHEBI:29032"/>
        <dbReference type="ChEBI" id="CHEBI:30616"/>
        <dbReference type="ChEBI" id="CHEBI:33019"/>
        <dbReference type="ChEBI" id="CHEBI:57966"/>
        <dbReference type="ChEBI" id="CHEBI:456215"/>
        <dbReference type="EC" id="6.3.2.1"/>
    </reaction>
</comment>
<evidence type="ECO:0000256" key="4">
    <source>
        <dbReference type="ARBA" id="ARBA00022598"/>
    </source>
</evidence>
<dbReference type="HAMAP" id="MF_00158">
    <property type="entry name" value="PanC"/>
    <property type="match status" value="1"/>
</dbReference>
<proteinExistence type="inferred from homology"/>
<dbReference type="NCBIfam" id="TIGR00018">
    <property type="entry name" value="panC"/>
    <property type="match status" value="1"/>
</dbReference>
<dbReference type="EC" id="6.3.2.1" evidence="9"/>
<keyword evidence="7 9" id="KW-0067">ATP-binding</keyword>
<sequence length="285" mass="31933">MKVLRTIQELRSALDQEASPTAFVPTMGALHDGHLALVKEAASGHVAVVMSIFVNPLQFNDKQDYEGYPDTLDEDIRQAEAAGVTHLFLPDLHELYPAGPEGMSTFIHVTKGVEVLCGAHRPGHFDGVATVVMKLLQIVSPDWAYFGRKDAQQAAVIENMVSDYHVPVKIITVQTVRETDGLAMSSRNVRLRPEERKDAPNIYYALQTMKNVYEEEPFSPESGRTMLQKFVKGTVEYAEVRTYPGLELPAENYRGTLLLACAVQYDQARLIDNIMWTRKEEDHVS</sequence>
<comment type="pathway">
    <text evidence="1 9">Cofactor biosynthesis; (R)-pantothenate biosynthesis; (R)-pantothenate from (R)-pantoate and beta-alanine: step 1/1.</text>
</comment>
<keyword evidence="11" id="KW-1185">Reference proteome</keyword>
<feature type="binding site" evidence="9">
    <location>
        <begin position="184"/>
        <end position="187"/>
    </location>
    <ligand>
        <name>ATP</name>
        <dbReference type="ChEBI" id="CHEBI:30616"/>
    </ligand>
</feature>
<feature type="binding site" evidence="9">
    <location>
        <position position="153"/>
    </location>
    <ligand>
        <name>(R)-pantoate</name>
        <dbReference type="ChEBI" id="CHEBI:15980"/>
    </ligand>
</feature>
<keyword evidence="6 9" id="KW-0547">Nucleotide-binding</keyword>
<organism evidence="10 11">
    <name type="scientific">Bacillus daqingensis</name>
    <dbReference type="NCBI Taxonomy" id="872396"/>
    <lineage>
        <taxon>Bacteria</taxon>
        <taxon>Bacillati</taxon>
        <taxon>Bacillota</taxon>
        <taxon>Bacilli</taxon>
        <taxon>Bacillales</taxon>
        <taxon>Bacillaceae</taxon>
        <taxon>Bacillus</taxon>
    </lineage>
</organism>